<dbReference type="Proteomes" id="UP000218831">
    <property type="component" value="Unassembled WGS sequence"/>
</dbReference>
<dbReference type="InterPro" id="IPR013766">
    <property type="entry name" value="Thioredoxin_domain"/>
</dbReference>
<dbReference type="PANTHER" id="PTHR43640:SF1">
    <property type="entry name" value="THIOREDOXIN-DEPENDENT PEROXIREDOXIN"/>
    <property type="match status" value="1"/>
</dbReference>
<protein>
    <submittedName>
        <fullName evidence="2">Thioredoxin family protein</fullName>
    </submittedName>
</protein>
<dbReference type="InterPro" id="IPR013740">
    <property type="entry name" value="Redoxin"/>
</dbReference>
<dbReference type="EMBL" id="NSKE01000001">
    <property type="protein sequence ID" value="PAU95515.1"/>
    <property type="molecule type" value="Genomic_DNA"/>
</dbReference>
<dbReference type="OrthoDB" id="9809746at2"/>
<dbReference type="InterPro" id="IPR036249">
    <property type="entry name" value="Thioredoxin-like_sf"/>
</dbReference>
<dbReference type="GO" id="GO:0016491">
    <property type="term" value="F:oxidoreductase activity"/>
    <property type="evidence" value="ECO:0007669"/>
    <property type="project" value="InterPro"/>
</dbReference>
<dbReference type="RefSeq" id="WP_095604760.1">
    <property type="nucleotide sequence ID" value="NZ_NSKE01000001.1"/>
</dbReference>
<evidence type="ECO:0000313" key="2">
    <source>
        <dbReference type="EMBL" id="PAU95515.1"/>
    </source>
</evidence>
<sequence length="208" mass="23003">MKIRKLVYVLLILIATGLLAFLPVEDKPADRLDIGDKAPLADVEVTDVSGEKLTLAEVADENGLLVNFSCNTCPWVKAWEDRYNPIANLAEKNDIGVIMLNPNAAIRDDGESMQDMQARAKSSNYDFYYALDEKAKLAEAFGATRTPDIFLFNNDMELVYTGAIDDNAKSAQDVDQQFLKNAIQNLVAGKEINPQTTKALGCTIKWPK</sequence>
<name>A0A2A2GF72_9BACT</name>
<dbReference type="PANTHER" id="PTHR43640">
    <property type="entry name" value="OS07G0260300 PROTEIN"/>
    <property type="match status" value="1"/>
</dbReference>
<proteinExistence type="predicted"/>
<dbReference type="Pfam" id="PF08534">
    <property type="entry name" value="Redoxin"/>
    <property type="match status" value="1"/>
</dbReference>
<dbReference type="AlphaFoldDB" id="A0A2A2GF72"/>
<evidence type="ECO:0000259" key="1">
    <source>
        <dbReference type="PROSITE" id="PS51352"/>
    </source>
</evidence>
<evidence type="ECO:0000313" key="3">
    <source>
        <dbReference type="Proteomes" id="UP000218831"/>
    </source>
</evidence>
<dbReference type="InterPro" id="IPR047262">
    <property type="entry name" value="PRX-like1"/>
</dbReference>
<dbReference type="SUPFAM" id="SSF52833">
    <property type="entry name" value="Thioredoxin-like"/>
    <property type="match status" value="1"/>
</dbReference>
<accession>A0A2A2GF72</accession>
<comment type="caution">
    <text evidence="2">The sequence shown here is derived from an EMBL/GenBank/DDBJ whole genome shotgun (WGS) entry which is preliminary data.</text>
</comment>
<gene>
    <name evidence="2" type="ORF">CK503_00170</name>
</gene>
<keyword evidence="3" id="KW-1185">Reference proteome</keyword>
<dbReference type="PROSITE" id="PS51352">
    <property type="entry name" value="THIOREDOXIN_2"/>
    <property type="match status" value="1"/>
</dbReference>
<organism evidence="2 3">
    <name type="scientific">Fodinibius salipaludis</name>
    <dbReference type="NCBI Taxonomy" id="2032627"/>
    <lineage>
        <taxon>Bacteria</taxon>
        <taxon>Pseudomonadati</taxon>
        <taxon>Balneolota</taxon>
        <taxon>Balneolia</taxon>
        <taxon>Balneolales</taxon>
        <taxon>Balneolaceae</taxon>
        <taxon>Fodinibius</taxon>
    </lineage>
</organism>
<reference evidence="2 3" key="1">
    <citation type="submission" date="2017-08" db="EMBL/GenBank/DDBJ databases">
        <title>Aliifodinibius alkalisoli sp. nov., isolated from saline alkaline soil.</title>
        <authorList>
            <person name="Liu D."/>
            <person name="Zhang G."/>
        </authorList>
    </citation>
    <scope>NUCLEOTIDE SEQUENCE [LARGE SCALE GENOMIC DNA]</scope>
    <source>
        <strain evidence="2 3">WN023</strain>
    </source>
</reference>
<feature type="domain" description="Thioredoxin" evidence="1">
    <location>
        <begin position="32"/>
        <end position="184"/>
    </location>
</feature>
<dbReference type="Gene3D" id="3.40.30.10">
    <property type="entry name" value="Glutaredoxin"/>
    <property type="match status" value="1"/>
</dbReference>